<keyword evidence="1" id="KW-1133">Transmembrane helix</keyword>
<feature type="non-terminal residue" evidence="2">
    <location>
        <position position="1"/>
    </location>
</feature>
<gene>
    <name evidence="2" type="ORF">FA09DRAFT_329040</name>
</gene>
<evidence type="ECO:0008006" key="4">
    <source>
        <dbReference type="Google" id="ProtNLM"/>
    </source>
</evidence>
<dbReference type="AlphaFoldDB" id="A0A316ZDG1"/>
<dbReference type="PANTHER" id="PTHR39476">
    <property type="entry name" value="NADH:UBIQUINONE OXIDOREDUCTASE 6.6KD SUBUNIT"/>
    <property type="match status" value="1"/>
</dbReference>
<sequence length="65" mass="7373">HATMYQRFRLTPRNARAAIIFGGIIPYAAYQLCLFTDDRWALRAKGRNESLLRVPPPAPAGEEED</sequence>
<dbReference type="EMBL" id="KZ819289">
    <property type="protein sequence ID" value="PWN99088.1"/>
    <property type="molecule type" value="Genomic_DNA"/>
</dbReference>
<dbReference type="GeneID" id="37269553"/>
<evidence type="ECO:0000313" key="3">
    <source>
        <dbReference type="Proteomes" id="UP000245946"/>
    </source>
</evidence>
<dbReference type="OrthoDB" id="15108at2759"/>
<dbReference type="RefSeq" id="XP_025599367.1">
    <property type="nucleotide sequence ID" value="XM_025742009.1"/>
</dbReference>
<keyword evidence="1" id="KW-0472">Membrane</keyword>
<keyword evidence="3" id="KW-1185">Reference proteome</keyword>
<accession>A0A316ZDG1</accession>
<proteinExistence type="predicted"/>
<evidence type="ECO:0000313" key="2">
    <source>
        <dbReference type="EMBL" id="PWN99088.1"/>
    </source>
</evidence>
<dbReference type="Proteomes" id="UP000245946">
    <property type="component" value="Unassembled WGS sequence"/>
</dbReference>
<feature type="transmembrane region" description="Helical" evidence="1">
    <location>
        <begin position="15"/>
        <end position="35"/>
    </location>
</feature>
<name>A0A316ZDG1_9BASI</name>
<organism evidence="2 3">
    <name type="scientific">Tilletiopsis washingtonensis</name>
    <dbReference type="NCBI Taxonomy" id="58919"/>
    <lineage>
        <taxon>Eukaryota</taxon>
        <taxon>Fungi</taxon>
        <taxon>Dikarya</taxon>
        <taxon>Basidiomycota</taxon>
        <taxon>Ustilaginomycotina</taxon>
        <taxon>Exobasidiomycetes</taxon>
        <taxon>Entylomatales</taxon>
        <taxon>Entylomatales incertae sedis</taxon>
        <taxon>Tilletiopsis</taxon>
    </lineage>
</organism>
<evidence type="ECO:0000256" key="1">
    <source>
        <dbReference type="SAM" id="Phobius"/>
    </source>
</evidence>
<protein>
    <recommendedName>
        <fullName evidence="4">Complex I-B15</fullName>
    </recommendedName>
</protein>
<dbReference type="PANTHER" id="PTHR39476:SF1">
    <property type="entry name" value="NADH DEHYDROGENASE [UBIQUINONE] 1 BETA SUBCOMPLEX SUBUNIT 4"/>
    <property type="match status" value="1"/>
</dbReference>
<keyword evidence="1" id="KW-0812">Transmembrane</keyword>
<reference evidence="2 3" key="1">
    <citation type="journal article" date="2018" name="Mol. Biol. Evol.">
        <title>Broad Genomic Sampling Reveals a Smut Pathogenic Ancestry of the Fungal Clade Ustilaginomycotina.</title>
        <authorList>
            <person name="Kijpornyongpan T."/>
            <person name="Mondo S.J."/>
            <person name="Barry K."/>
            <person name="Sandor L."/>
            <person name="Lee J."/>
            <person name="Lipzen A."/>
            <person name="Pangilinan J."/>
            <person name="LaButti K."/>
            <person name="Hainaut M."/>
            <person name="Henrissat B."/>
            <person name="Grigoriev I.V."/>
            <person name="Spatafora J.W."/>
            <person name="Aime M.C."/>
        </authorList>
    </citation>
    <scope>NUCLEOTIDE SEQUENCE [LARGE SCALE GENOMIC DNA]</scope>
    <source>
        <strain evidence="2 3">MCA 4186</strain>
    </source>
</reference>